<dbReference type="AlphaFoldDB" id="A0A8X8YQA3"/>
<reference evidence="1" key="1">
    <citation type="submission" date="2018-01" db="EMBL/GenBank/DDBJ databases">
        <authorList>
            <person name="Mao J.F."/>
        </authorList>
    </citation>
    <scope>NUCLEOTIDE SEQUENCE</scope>
    <source>
        <strain evidence="1">Huo1</strain>
        <tissue evidence="1">Leaf</tissue>
    </source>
</reference>
<sequence>MHSFEGTIIPVEFLYEAETIMVEETVVRVRRDDVYNRLHFLECRYLSFKGLVKHAGTGGIKHRISGEGLKQDNNVEFRV</sequence>
<name>A0A8X8YQA3_SALSN</name>
<dbReference type="Proteomes" id="UP000298416">
    <property type="component" value="Unassembled WGS sequence"/>
</dbReference>
<reference evidence="1" key="2">
    <citation type="submission" date="2020-08" db="EMBL/GenBank/DDBJ databases">
        <title>Plant Genome Project.</title>
        <authorList>
            <person name="Zhang R.-G."/>
        </authorList>
    </citation>
    <scope>NUCLEOTIDE SEQUENCE</scope>
    <source>
        <strain evidence="1">Huo1</strain>
        <tissue evidence="1">Leaf</tissue>
    </source>
</reference>
<evidence type="ECO:0000313" key="2">
    <source>
        <dbReference type="Proteomes" id="UP000298416"/>
    </source>
</evidence>
<comment type="caution">
    <text evidence="1">The sequence shown here is derived from an EMBL/GenBank/DDBJ whole genome shotgun (WGS) entry which is preliminary data.</text>
</comment>
<keyword evidence="2" id="KW-1185">Reference proteome</keyword>
<organism evidence="1">
    <name type="scientific">Salvia splendens</name>
    <name type="common">Scarlet sage</name>
    <dbReference type="NCBI Taxonomy" id="180675"/>
    <lineage>
        <taxon>Eukaryota</taxon>
        <taxon>Viridiplantae</taxon>
        <taxon>Streptophyta</taxon>
        <taxon>Embryophyta</taxon>
        <taxon>Tracheophyta</taxon>
        <taxon>Spermatophyta</taxon>
        <taxon>Magnoliopsida</taxon>
        <taxon>eudicotyledons</taxon>
        <taxon>Gunneridae</taxon>
        <taxon>Pentapetalae</taxon>
        <taxon>asterids</taxon>
        <taxon>lamiids</taxon>
        <taxon>Lamiales</taxon>
        <taxon>Lamiaceae</taxon>
        <taxon>Nepetoideae</taxon>
        <taxon>Mentheae</taxon>
        <taxon>Salviinae</taxon>
        <taxon>Salvia</taxon>
        <taxon>Salvia subgen. Calosphace</taxon>
        <taxon>core Calosphace</taxon>
    </lineage>
</organism>
<dbReference type="EMBL" id="PNBA02000001">
    <property type="protein sequence ID" value="KAG6437063.1"/>
    <property type="molecule type" value="Genomic_DNA"/>
</dbReference>
<evidence type="ECO:0000313" key="1">
    <source>
        <dbReference type="EMBL" id="KAG6437063.1"/>
    </source>
</evidence>
<proteinExistence type="predicted"/>
<protein>
    <submittedName>
        <fullName evidence="1">Uncharacterized protein</fullName>
    </submittedName>
</protein>
<gene>
    <name evidence="1" type="ORF">SASPL_101972</name>
</gene>
<accession>A0A8X8YQA3</accession>